<feature type="region of interest" description="Disordered" evidence="1">
    <location>
        <begin position="230"/>
        <end position="249"/>
    </location>
</feature>
<sequence>MMFPSAMVPGRSANISTLYKVGVPTTQSLQNVIPTGQIKRSRSPSPQPSQSNYQQLPFVFKSLPGNQTSVVPVTLSSSKSPSVTSVYLSSQPPGSYYHTSGKGSANQYPANTQASVVAPYLTTPAGPPPLPSAQPSQGPNPPTREEKHLQSIYLPGGRVPTSHVVSSLHPPLDHKGKAPLGPTVSNAGPYPPPADGQDKFYVSGVRPHLVLHTGVLPVQQPPPSVTKGGISTGFPVRGSQPPVSQSQGSGSHSLIAGILSTFLGIIFKDLLVSC</sequence>
<dbReference type="Proteomes" id="UP000326759">
    <property type="component" value="Unassembled WGS sequence"/>
</dbReference>
<reference evidence="2 3" key="1">
    <citation type="journal article" date="2019" name="PLoS Biol.">
        <title>Sex chromosomes control vertical transmission of feminizing Wolbachia symbionts in an isopod.</title>
        <authorList>
            <person name="Becking T."/>
            <person name="Chebbi M.A."/>
            <person name="Giraud I."/>
            <person name="Moumen B."/>
            <person name="Laverre T."/>
            <person name="Caubet Y."/>
            <person name="Peccoud J."/>
            <person name="Gilbert C."/>
            <person name="Cordaux R."/>
        </authorList>
    </citation>
    <scope>NUCLEOTIDE SEQUENCE [LARGE SCALE GENOMIC DNA]</scope>
    <source>
        <strain evidence="2">ANa2</strain>
        <tissue evidence="2">Whole body excluding digestive tract and cuticle</tissue>
    </source>
</reference>
<accession>A0A5N5SWP1</accession>
<dbReference type="AlphaFoldDB" id="A0A5N5SWP1"/>
<organism evidence="2 3">
    <name type="scientific">Armadillidium nasatum</name>
    <dbReference type="NCBI Taxonomy" id="96803"/>
    <lineage>
        <taxon>Eukaryota</taxon>
        <taxon>Metazoa</taxon>
        <taxon>Ecdysozoa</taxon>
        <taxon>Arthropoda</taxon>
        <taxon>Crustacea</taxon>
        <taxon>Multicrustacea</taxon>
        <taxon>Malacostraca</taxon>
        <taxon>Eumalacostraca</taxon>
        <taxon>Peracarida</taxon>
        <taxon>Isopoda</taxon>
        <taxon>Oniscidea</taxon>
        <taxon>Crinocheta</taxon>
        <taxon>Armadillidiidae</taxon>
        <taxon>Armadillidium</taxon>
    </lineage>
</organism>
<feature type="compositionally biased region" description="Pro residues" evidence="1">
    <location>
        <begin position="125"/>
        <end position="142"/>
    </location>
</feature>
<feature type="region of interest" description="Disordered" evidence="1">
    <location>
        <begin position="119"/>
        <end position="147"/>
    </location>
</feature>
<proteinExistence type="predicted"/>
<protein>
    <submittedName>
        <fullName evidence="2">Uncharacterized protein</fullName>
    </submittedName>
</protein>
<evidence type="ECO:0000313" key="2">
    <source>
        <dbReference type="EMBL" id="KAB7498634.1"/>
    </source>
</evidence>
<dbReference type="OrthoDB" id="10038194at2759"/>
<evidence type="ECO:0000256" key="1">
    <source>
        <dbReference type="SAM" id="MobiDB-lite"/>
    </source>
</evidence>
<comment type="caution">
    <text evidence="2">The sequence shown here is derived from an EMBL/GenBank/DDBJ whole genome shotgun (WGS) entry which is preliminary data.</text>
</comment>
<evidence type="ECO:0000313" key="3">
    <source>
        <dbReference type="Proteomes" id="UP000326759"/>
    </source>
</evidence>
<name>A0A5N5SWP1_9CRUS</name>
<gene>
    <name evidence="2" type="ORF">Anas_06896</name>
</gene>
<feature type="region of interest" description="Disordered" evidence="1">
    <location>
        <begin position="163"/>
        <end position="192"/>
    </location>
</feature>
<dbReference type="EMBL" id="SEYY01019121">
    <property type="protein sequence ID" value="KAB7498634.1"/>
    <property type="molecule type" value="Genomic_DNA"/>
</dbReference>
<keyword evidence="3" id="KW-1185">Reference proteome</keyword>
<feature type="compositionally biased region" description="Low complexity" evidence="1">
    <location>
        <begin position="235"/>
        <end position="249"/>
    </location>
</feature>